<dbReference type="PANTHER" id="PTHR34139:SF1">
    <property type="entry name" value="RNASE MJ1380-RELATED"/>
    <property type="match status" value="1"/>
</dbReference>
<dbReference type="Pfam" id="PF01934">
    <property type="entry name" value="HepT-like"/>
    <property type="match status" value="1"/>
</dbReference>
<evidence type="ECO:0000313" key="7">
    <source>
        <dbReference type="Proteomes" id="UP000239001"/>
    </source>
</evidence>
<dbReference type="GO" id="GO:0110001">
    <property type="term" value="C:toxin-antitoxin complex"/>
    <property type="evidence" value="ECO:0007669"/>
    <property type="project" value="InterPro"/>
</dbReference>
<dbReference type="RefSeq" id="WP_106454943.1">
    <property type="nucleotide sequence ID" value="NZ_PXOH01000001.1"/>
</dbReference>
<evidence type="ECO:0000256" key="2">
    <source>
        <dbReference type="ARBA" id="ARBA00022649"/>
    </source>
</evidence>
<keyword evidence="1" id="KW-0597">Phosphoprotein</keyword>
<organism evidence="6 7">
    <name type="scientific">Aphanothece hegewaldii CCALA 016</name>
    <dbReference type="NCBI Taxonomy" id="2107694"/>
    <lineage>
        <taxon>Bacteria</taxon>
        <taxon>Bacillati</taxon>
        <taxon>Cyanobacteriota</taxon>
        <taxon>Cyanophyceae</taxon>
        <taxon>Oscillatoriophycideae</taxon>
        <taxon>Chroococcales</taxon>
        <taxon>Aphanothecaceae</taxon>
        <taxon>Aphanothece</taxon>
    </lineage>
</organism>
<keyword evidence="5" id="KW-0378">Hydrolase</keyword>
<dbReference type="GO" id="GO:0016787">
    <property type="term" value="F:hydrolase activity"/>
    <property type="evidence" value="ECO:0007669"/>
    <property type="project" value="UniProtKB-KW"/>
</dbReference>
<reference evidence="6 7" key="2">
    <citation type="submission" date="2018-03" db="EMBL/GenBank/DDBJ databases">
        <authorList>
            <person name="Keele B.F."/>
        </authorList>
    </citation>
    <scope>NUCLEOTIDE SEQUENCE [LARGE SCALE GENOMIC DNA]</scope>
    <source>
        <strain evidence="6 7">CCALA 016</strain>
    </source>
</reference>
<evidence type="ECO:0000256" key="5">
    <source>
        <dbReference type="ARBA" id="ARBA00022801"/>
    </source>
</evidence>
<dbReference type="PANTHER" id="PTHR34139">
    <property type="entry name" value="UPF0331 PROTEIN MJ0127"/>
    <property type="match status" value="1"/>
</dbReference>
<dbReference type="InterPro" id="IPR051813">
    <property type="entry name" value="HepT_RNase_toxin"/>
</dbReference>
<keyword evidence="4" id="KW-0547">Nucleotide-binding</keyword>
<keyword evidence="3" id="KW-0540">Nuclease</keyword>
<keyword evidence="7" id="KW-1185">Reference proteome</keyword>
<evidence type="ECO:0008006" key="8">
    <source>
        <dbReference type="Google" id="ProtNLM"/>
    </source>
</evidence>
<sequence>MSSRNWKLRVQDILDAIHSIQEKTKSINFEYFESNETLIKAVLYDFIVIGEAAISIPPEIQSYFCEIPWRLMGDMRNVIALEPLMTKVTRFLLHRQVLELPQVLPSLHRRFLQPPSHQRRRGL</sequence>
<comment type="caution">
    <text evidence="6">The sequence shown here is derived from an EMBL/GenBank/DDBJ whole genome shotgun (WGS) entry which is preliminary data.</text>
</comment>
<evidence type="ECO:0000313" key="6">
    <source>
        <dbReference type="EMBL" id="PSF39321.1"/>
    </source>
</evidence>
<dbReference type="GO" id="GO:0000166">
    <property type="term" value="F:nucleotide binding"/>
    <property type="evidence" value="ECO:0007669"/>
    <property type="project" value="UniProtKB-KW"/>
</dbReference>
<protein>
    <recommendedName>
        <fullName evidence="8">DUF86 domain-containing protein</fullName>
    </recommendedName>
</protein>
<dbReference type="OrthoDB" id="9810538at2"/>
<proteinExistence type="predicted"/>
<name>A0A2T1M3A3_9CHRO</name>
<dbReference type="GO" id="GO:0004540">
    <property type="term" value="F:RNA nuclease activity"/>
    <property type="evidence" value="ECO:0007669"/>
    <property type="project" value="InterPro"/>
</dbReference>
<evidence type="ECO:0000256" key="3">
    <source>
        <dbReference type="ARBA" id="ARBA00022722"/>
    </source>
</evidence>
<dbReference type="InterPro" id="IPR008201">
    <property type="entry name" value="HepT-like"/>
</dbReference>
<evidence type="ECO:0000256" key="1">
    <source>
        <dbReference type="ARBA" id="ARBA00022553"/>
    </source>
</evidence>
<evidence type="ECO:0000256" key="4">
    <source>
        <dbReference type="ARBA" id="ARBA00022741"/>
    </source>
</evidence>
<dbReference type="AlphaFoldDB" id="A0A2T1M3A3"/>
<dbReference type="Proteomes" id="UP000239001">
    <property type="component" value="Unassembled WGS sequence"/>
</dbReference>
<accession>A0A2T1M3A3</accession>
<reference evidence="6 7" key="1">
    <citation type="submission" date="2018-03" db="EMBL/GenBank/DDBJ databases">
        <title>The ancient ancestry and fast evolution of plastids.</title>
        <authorList>
            <person name="Moore K.R."/>
            <person name="Magnabosco C."/>
            <person name="Momper L."/>
            <person name="Gold D.A."/>
            <person name="Bosak T."/>
            <person name="Fournier G.P."/>
        </authorList>
    </citation>
    <scope>NUCLEOTIDE SEQUENCE [LARGE SCALE GENOMIC DNA]</scope>
    <source>
        <strain evidence="6 7">CCALA 016</strain>
    </source>
</reference>
<keyword evidence="2" id="KW-1277">Toxin-antitoxin system</keyword>
<gene>
    <name evidence="6" type="ORF">C7H19_00600</name>
</gene>
<dbReference type="EMBL" id="PXOH01000001">
    <property type="protein sequence ID" value="PSF39321.1"/>
    <property type="molecule type" value="Genomic_DNA"/>
</dbReference>